<comment type="function">
    <text evidence="4">This protein is located at the 30S-50S ribosomal subunit interface and may play a role in the structure and function of the aminoacyl-tRNA binding site.</text>
</comment>
<keyword evidence="3 4" id="KW-0687">Ribonucleoprotein</keyword>
<dbReference type="GO" id="GO:0006412">
    <property type="term" value="P:translation"/>
    <property type="evidence" value="ECO:0007669"/>
    <property type="project" value="InterPro"/>
</dbReference>
<dbReference type="PRINTS" id="PR00061">
    <property type="entry name" value="RIBOSOMALL19"/>
</dbReference>
<dbReference type="GO" id="GO:0022625">
    <property type="term" value="C:cytosolic large ribosomal subunit"/>
    <property type="evidence" value="ECO:0007669"/>
    <property type="project" value="TreeGrafter"/>
</dbReference>
<gene>
    <name evidence="5" type="ORF">A3J04_04375</name>
</gene>
<accession>A0A1G2H1G0</accession>
<organism evidence="5 6">
    <name type="scientific">Candidatus Ryanbacteria bacterium RIFCSPLOWO2_02_FULL_47_14</name>
    <dbReference type="NCBI Taxonomy" id="1802129"/>
    <lineage>
        <taxon>Bacteria</taxon>
        <taxon>Candidatus Ryaniibacteriota</taxon>
    </lineage>
</organism>
<sequence>MTKPAEVDMRPGDTVRVVQKVKEGNKTRLQTFEGIVLACKHGKGPTGTFMVRKVSLGIGVERVFPIHSPMIEKIEIVRRATRVRRAKLYYLREKAARDMRKKMRQVRFETPAEVAVESEKVQ</sequence>
<proteinExistence type="inferred from homology"/>
<name>A0A1G2H1G0_9BACT</name>
<reference evidence="5 6" key="1">
    <citation type="journal article" date="2016" name="Nat. Commun.">
        <title>Thousands of microbial genomes shed light on interconnected biogeochemical processes in an aquifer system.</title>
        <authorList>
            <person name="Anantharaman K."/>
            <person name="Brown C.T."/>
            <person name="Hug L.A."/>
            <person name="Sharon I."/>
            <person name="Castelle C.J."/>
            <person name="Probst A.J."/>
            <person name="Thomas B.C."/>
            <person name="Singh A."/>
            <person name="Wilkins M.J."/>
            <person name="Karaoz U."/>
            <person name="Brodie E.L."/>
            <person name="Williams K.H."/>
            <person name="Hubbard S.S."/>
            <person name="Banfield J.F."/>
        </authorList>
    </citation>
    <scope>NUCLEOTIDE SEQUENCE [LARGE SCALE GENOMIC DNA]</scope>
</reference>
<comment type="similarity">
    <text evidence="1 4">Belongs to the bacterial ribosomal protein bL19 family.</text>
</comment>
<dbReference type="EMBL" id="MHNZ01000020">
    <property type="protein sequence ID" value="OGZ56304.1"/>
    <property type="molecule type" value="Genomic_DNA"/>
</dbReference>
<dbReference type="Pfam" id="PF01245">
    <property type="entry name" value="Ribosomal_L19"/>
    <property type="match status" value="1"/>
</dbReference>
<dbReference type="PANTHER" id="PTHR15680:SF9">
    <property type="entry name" value="LARGE RIBOSOMAL SUBUNIT PROTEIN BL19M"/>
    <property type="match status" value="1"/>
</dbReference>
<dbReference type="InterPro" id="IPR038657">
    <property type="entry name" value="Ribosomal_bL19_sf"/>
</dbReference>
<evidence type="ECO:0000313" key="5">
    <source>
        <dbReference type="EMBL" id="OGZ56304.1"/>
    </source>
</evidence>
<keyword evidence="2 5" id="KW-0689">Ribosomal protein</keyword>
<dbReference type="PIRSF" id="PIRSF002191">
    <property type="entry name" value="Ribosomal_L19"/>
    <property type="match status" value="1"/>
</dbReference>
<dbReference type="InterPro" id="IPR001857">
    <property type="entry name" value="Ribosomal_bL19"/>
</dbReference>
<dbReference type="AlphaFoldDB" id="A0A1G2H1G0"/>
<comment type="caution">
    <text evidence="5">The sequence shown here is derived from an EMBL/GenBank/DDBJ whole genome shotgun (WGS) entry which is preliminary data.</text>
</comment>
<dbReference type="NCBIfam" id="TIGR01024">
    <property type="entry name" value="rplS_bact"/>
    <property type="match status" value="1"/>
</dbReference>
<evidence type="ECO:0000256" key="1">
    <source>
        <dbReference type="ARBA" id="ARBA00005781"/>
    </source>
</evidence>
<protein>
    <recommendedName>
        <fullName evidence="4">50S ribosomal protein L19</fullName>
    </recommendedName>
</protein>
<evidence type="ECO:0000313" key="6">
    <source>
        <dbReference type="Proteomes" id="UP000177954"/>
    </source>
</evidence>
<dbReference type="SUPFAM" id="SSF50104">
    <property type="entry name" value="Translation proteins SH3-like domain"/>
    <property type="match status" value="1"/>
</dbReference>
<dbReference type="Proteomes" id="UP000177954">
    <property type="component" value="Unassembled WGS sequence"/>
</dbReference>
<dbReference type="STRING" id="1802129.A3J04_04375"/>
<dbReference type="GO" id="GO:0003735">
    <property type="term" value="F:structural constituent of ribosome"/>
    <property type="evidence" value="ECO:0007669"/>
    <property type="project" value="InterPro"/>
</dbReference>
<evidence type="ECO:0000256" key="2">
    <source>
        <dbReference type="ARBA" id="ARBA00022980"/>
    </source>
</evidence>
<evidence type="ECO:0000256" key="3">
    <source>
        <dbReference type="ARBA" id="ARBA00023274"/>
    </source>
</evidence>
<dbReference type="PANTHER" id="PTHR15680">
    <property type="entry name" value="RIBOSOMAL PROTEIN L19"/>
    <property type="match status" value="1"/>
</dbReference>
<evidence type="ECO:0000256" key="4">
    <source>
        <dbReference type="RuleBase" id="RU000559"/>
    </source>
</evidence>
<dbReference type="InterPro" id="IPR008991">
    <property type="entry name" value="Translation_prot_SH3-like_sf"/>
</dbReference>
<dbReference type="Gene3D" id="2.30.30.790">
    <property type="match status" value="1"/>
</dbReference>